<dbReference type="RefSeq" id="WP_150964335.1">
    <property type="nucleotide sequence ID" value="NZ_VZZJ01000011.1"/>
</dbReference>
<feature type="transmembrane region" description="Helical" evidence="4">
    <location>
        <begin position="59"/>
        <end position="85"/>
    </location>
</feature>
<dbReference type="PROSITE" id="PS50850">
    <property type="entry name" value="MFS"/>
    <property type="match status" value="1"/>
</dbReference>
<dbReference type="InterPro" id="IPR011701">
    <property type="entry name" value="MFS"/>
</dbReference>
<dbReference type="Gene3D" id="1.20.1250.20">
    <property type="entry name" value="MFS general substrate transporter like domains"/>
    <property type="match status" value="2"/>
</dbReference>
<sequence length="444" mass="46535">MSPSSQGRPDPAVALPPAPAPGRLHYAWVVAGVTFVVLLVGAGIRATPSILIVPWEREFGWSAATISLAIALNIFLYGMIGPFAVALIERFGLRRSVCTALVILAVGTAATAWMRTPWQMILLWGLVVGSGTGMVANVLGATVAGRWFGRHRGLVLGILTASSATGQLVFLPLLAHVVVDHGWRAVSLAVAATALALVPLVLLLLRDRPADLGLPRFGETALQPAPVGGINPARRALMGLAAGLRSRDFWLLSGTFFICGASTNGLVGTHLIPACIDHGIPEVTAAGLLALMGLCDLVGTTASGWLTDRFDSRRLLAWYYGLRGLSLIFLPYSFDLSFYGLSLFAVFYGLDWIATVPPTVNLAGRVFGEENAALMFGWIAASHQIGAAVAAWLAGTIRTGTGDYFGAFVAAGILCLIAAMMALFIGAKPRAEAALPAGAQLRGA</sequence>
<evidence type="ECO:0000256" key="2">
    <source>
        <dbReference type="ARBA" id="ARBA00022989"/>
    </source>
</evidence>
<feature type="transmembrane region" description="Helical" evidence="4">
    <location>
        <begin position="121"/>
        <end position="142"/>
    </location>
</feature>
<evidence type="ECO:0000256" key="1">
    <source>
        <dbReference type="ARBA" id="ARBA00022692"/>
    </source>
</evidence>
<dbReference type="PANTHER" id="PTHR11360">
    <property type="entry name" value="MONOCARBOXYLATE TRANSPORTER"/>
    <property type="match status" value="1"/>
</dbReference>
<dbReference type="InterPro" id="IPR020846">
    <property type="entry name" value="MFS_dom"/>
</dbReference>
<evidence type="ECO:0000256" key="3">
    <source>
        <dbReference type="ARBA" id="ARBA00023136"/>
    </source>
</evidence>
<evidence type="ECO:0000313" key="6">
    <source>
        <dbReference type="EMBL" id="KAB1072760.1"/>
    </source>
</evidence>
<keyword evidence="7" id="KW-1185">Reference proteome</keyword>
<gene>
    <name evidence="6" type="ORF">F6X51_14225</name>
</gene>
<dbReference type="Pfam" id="PF07690">
    <property type="entry name" value="MFS_1"/>
    <property type="match status" value="1"/>
</dbReference>
<dbReference type="PANTHER" id="PTHR11360:SF290">
    <property type="entry name" value="MONOCARBOXYLATE MFS PERMEASE"/>
    <property type="match status" value="1"/>
</dbReference>
<dbReference type="CDD" id="cd17355">
    <property type="entry name" value="MFS_YcxA_like"/>
    <property type="match status" value="1"/>
</dbReference>
<evidence type="ECO:0000256" key="4">
    <source>
        <dbReference type="SAM" id="Phobius"/>
    </source>
</evidence>
<dbReference type="GO" id="GO:0022857">
    <property type="term" value="F:transmembrane transporter activity"/>
    <property type="evidence" value="ECO:0007669"/>
    <property type="project" value="InterPro"/>
</dbReference>
<feature type="domain" description="Major facilitator superfamily (MFS) profile" evidence="5">
    <location>
        <begin position="29"/>
        <end position="430"/>
    </location>
</feature>
<dbReference type="AlphaFoldDB" id="A0A6N6MSZ9"/>
<dbReference type="InterPro" id="IPR036259">
    <property type="entry name" value="MFS_trans_sf"/>
</dbReference>
<feature type="transmembrane region" description="Helical" evidence="4">
    <location>
        <begin position="185"/>
        <end position="205"/>
    </location>
</feature>
<keyword evidence="1 4" id="KW-0812">Transmembrane</keyword>
<reference evidence="6 7" key="1">
    <citation type="submission" date="2019-09" db="EMBL/GenBank/DDBJ databases">
        <title>YIM 132548 draft genome.</title>
        <authorList>
            <person name="Jiang L."/>
        </authorList>
    </citation>
    <scope>NUCLEOTIDE SEQUENCE [LARGE SCALE GENOMIC DNA]</scope>
    <source>
        <strain evidence="6 7">YIM 132548</strain>
    </source>
</reference>
<dbReference type="EMBL" id="VZZJ01000011">
    <property type="protein sequence ID" value="KAB1072760.1"/>
    <property type="molecule type" value="Genomic_DNA"/>
</dbReference>
<dbReference type="Proteomes" id="UP000441523">
    <property type="component" value="Unassembled WGS sequence"/>
</dbReference>
<evidence type="ECO:0000259" key="5">
    <source>
        <dbReference type="PROSITE" id="PS50850"/>
    </source>
</evidence>
<proteinExistence type="predicted"/>
<accession>A0A6N6MSZ9</accession>
<feature type="transmembrane region" description="Helical" evidence="4">
    <location>
        <begin position="154"/>
        <end position="179"/>
    </location>
</feature>
<organism evidence="6 7">
    <name type="scientific">Methylobacterium planeticum</name>
    <dbReference type="NCBI Taxonomy" id="2615211"/>
    <lineage>
        <taxon>Bacteria</taxon>
        <taxon>Pseudomonadati</taxon>
        <taxon>Pseudomonadota</taxon>
        <taxon>Alphaproteobacteria</taxon>
        <taxon>Hyphomicrobiales</taxon>
        <taxon>Methylobacteriaceae</taxon>
        <taxon>Methylobacterium</taxon>
    </lineage>
</organism>
<evidence type="ECO:0000313" key="7">
    <source>
        <dbReference type="Proteomes" id="UP000441523"/>
    </source>
</evidence>
<protein>
    <submittedName>
        <fullName evidence="6">MFS transporter</fullName>
    </submittedName>
</protein>
<name>A0A6N6MSZ9_9HYPH</name>
<feature type="transmembrane region" description="Helical" evidence="4">
    <location>
        <begin position="26"/>
        <end position="47"/>
    </location>
</feature>
<feature type="transmembrane region" description="Helical" evidence="4">
    <location>
        <begin position="284"/>
        <end position="306"/>
    </location>
</feature>
<dbReference type="SUPFAM" id="SSF103473">
    <property type="entry name" value="MFS general substrate transporter"/>
    <property type="match status" value="1"/>
</dbReference>
<feature type="transmembrane region" description="Helical" evidence="4">
    <location>
        <begin position="372"/>
        <end position="393"/>
    </location>
</feature>
<feature type="transmembrane region" description="Helical" evidence="4">
    <location>
        <begin position="249"/>
        <end position="272"/>
    </location>
</feature>
<comment type="caution">
    <text evidence="6">The sequence shown here is derived from an EMBL/GenBank/DDBJ whole genome shotgun (WGS) entry which is preliminary data.</text>
</comment>
<keyword evidence="3 4" id="KW-0472">Membrane</keyword>
<feature type="transmembrane region" description="Helical" evidence="4">
    <location>
        <begin position="405"/>
        <end position="425"/>
    </location>
</feature>
<feature type="transmembrane region" description="Helical" evidence="4">
    <location>
        <begin position="97"/>
        <end position="115"/>
    </location>
</feature>
<keyword evidence="2 4" id="KW-1133">Transmembrane helix</keyword>
<feature type="transmembrane region" description="Helical" evidence="4">
    <location>
        <begin position="338"/>
        <end position="360"/>
    </location>
</feature>
<dbReference type="InterPro" id="IPR050327">
    <property type="entry name" value="Proton-linked_MCT"/>
</dbReference>